<feature type="domain" description="DUF4145" evidence="2">
    <location>
        <begin position="180"/>
        <end position="266"/>
    </location>
</feature>
<reference evidence="3 4" key="1">
    <citation type="submission" date="2021-12" db="EMBL/GenBank/DDBJ databases">
        <title>Genome sequence of Acetobacter sicerae DmPark20a_162.</title>
        <authorList>
            <person name="Chaston J.M."/>
        </authorList>
    </citation>
    <scope>NUCLEOTIDE SEQUENCE [LARGE SCALE GENOMIC DNA]</scope>
    <source>
        <strain evidence="3 4">DmPark20a_162</strain>
    </source>
</reference>
<comment type="caution">
    <text evidence="3">The sequence shown here is derived from an EMBL/GenBank/DDBJ whole genome shotgun (WGS) entry which is preliminary data.</text>
</comment>
<name>A0ABS8VXS3_9PROT</name>
<organism evidence="3 4">
    <name type="scientific">Acetobacter sicerae</name>
    <dbReference type="NCBI Taxonomy" id="85325"/>
    <lineage>
        <taxon>Bacteria</taxon>
        <taxon>Pseudomonadati</taxon>
        <taxon>Pseudomonadota</taxon>
        <taxon>Alphaproteobacteria</taxon>
        <taxon>Acetobacterales</taxon>
        <taxon>Acetobacteraceae</taxon>
        <taxon>Acetobacter</taxon>
    </lineage>
</organism>
<dbReference type="EMBL" id="JAJSOJ010000029">
    <property type="protein sequence ID" value="MCE0744148.1"/>
    <property type="molecule type" value="Genomic_DNA"/>
</dbReference>
<sequence>MWLGDTPVSAAGSPSLGLSKISLSTARKRHIEGHRDSHLLAVAMGVEWGNAPSLREIASERFPMSQEGQTIRAHCPRCDGERNCLIRAEATNKEGNDIFEWTVKARIVSCAGCDYSFCMSVSDEQTNYEYWHEKAGEYRNYPPAVAFLPPTIRRKTPVWLSLITCTGEDENQRLFDIMTEVYEALNARLDTLAAIGIRTSFEVAAEILGAPDINFQKKIRWLVDNKAGLLTSEEEGFRTLVEAGNAAAHRGWCPKPEVIDALIDLLEGLVRRDIVDDMIRLMEDVQNEDEASSRAGRVVQYSPSIPRRVFRNYIVRLPPKAAPPAGGDTPPDPDITGTPEV</sequence>
<dbReference type="InterPro" id="IPR025285">
    <property type="entry name" value="DUF4145"/>
</dbReference>
<gene>
    <name evidence="3" type="ORF">LWC05_09670</name>
</gene>
<evidence type="ECO:0000313" key="4">
    <source>
        <dbReference type="Proteomes" id="UP001521074"/>
    </source>
</evidence>
<dbReference type="Pfam" id="PF13643">
    <property type="entry name" value="DUF4145"/>
    <property type="match status" value="1"/>
</dbReference>
<keyword evidence="4" id="KW-1185">Reference proteome</keyword>
<proteinExistence type="predicted"/>
<evidence type="ECO:0000256" key="1">
    <source>
        <dbReference type="SAM" id="MobiDB-lite"/>
    </source>
</evidence>
<feature type="region of interest" description="Disordered" evidence="1">
    <location>
        <begin position="320"/>
        <end position="341"/>
    </location>
</feature>
<protein>
    <submittedName>
        <fullName evidence="3">DUF4145 domain-containing protein</fullName>
    </submittedName>
</protein>
<dbReference type="Proteomes" id="UP001521074">
    <property type="component" value="Unassembled WGS sequence"/>
</dbReference>
<evidence type="ECO:0000259" key="2">
    <source>
        <dbReference type="Pfam" id="PF13643"/>
    </source>
</evidence>
<dbReference type="RefSeq" id="WP_232877837.1">
    <property type="nucleotide sequence ID" value="NZ_JAJSOJ010000029.1"/>
</dbReference>
<accession>A0ABS8VXS3</accession>
<evidence type="ECO:0000313" key="3">
    <source>
        <dbReference type="EMBL" id="MCE0744148.1"/>
    </source>
</evidence>
<feature type="compositionally biased region" description="Low complexity" evidence="1">
    <location>
        <begin position="323"/>
        <end position="341"/>
    </location>
</feature>